<reference evidence="1 2" key="1">
    <citation type="journal article" date="2014" name="PLoS ONE">
        <title>Grimontia indica AK16(T), sp. nov., Isolated from a Seawater Sample Reports the Presence of Pathogenic Genes Similar to Vibrio Genus.</title>
        <authorList>
            <person name="Singh A."/>
            <person name="Vaidya B."/>
            <person name="Khatri I."/>
            <person name="Srinivas T.N."/>
            <person name="Subramanian S."/>
            <person name="Korpole S."/>
            <person name="Pinnaka A.K."/>
        </authorList>
    </citation>
    <scope>NUCLEOTIDE SEQUENCE [LARGE SCALE GENOMIC DNA]</scope>
    <source>
        <strain evidence="1 2">AK16</strain>
    </source>
</reference>
<proteinExistence type="predicted"/>
<protein>
    <submittedName>
        <fullName evidence="1">Uncharacterized protein</fullName>
    </submittedName>
</protein>
<comment type="caution">
    <text evidence="1">The sequence shown here is derived from an EMBL/GenBank/DDBJ whole genome shotgun (WGS) entry which is preliminary data.</text>
</comment>
<evidence type="ECO:0000313" key="1">
    <source>
        <dbReference type="EMBL" id="EOD80288.1"/>
    </source>
</evidence>
<organism evidence="1 2">
    <name type="scientific">Grimontia indica</name>
    <dbReference type="NCBI Taxonomy" id="1056512"/>
    <lineage>
        <taxon>Bacteria</taxon>
        <taxon>Pseudomonadati</taxon>
        <taxon>Pseudomonadota</taxon>
        <taxon>Gammaproteobacteria</taxon>
        <taxon>Vibrionales</taxon>
        <taxon>Vibrionaceae</taxon>
        <taxon>Grimontia</taxon>
    </lineage>
</organism>
<dbReference type="AlphaFoldDB" id="R1GVU4"/>
<dbReference type="Proteomes" id="UP000011223">
    <property type="component" value="Unassembled WGS sequence"/>
</dbReference>
<gene>
    <name evidence="1" type="ORF">D515_00576</name>
</gene>
<sequence length="42" mass="4775">MMAIFQLRPAFTDGFEGVDGPSMILILKSLIVHLQLVEWMPE</sequence>
<dbReference type="EMBL" id="ANFM02000013">
    <property type="protein sequence ID" value="EOD80288.1"/>
    <property type="molecule type" value="Genomic_DNA"/>
</dbReference>
<keyword evidence="2" id="KW-1185">Reference proteome</keyword>
<name>R1GVU4_9GAMM</name>
<accession>R1GVU4</accession>
<evidence type="ECO:0000313" key="2">
    <source>
        <dbReference type="Proteomes" id="UP000011223"/>
    </source>
</evidence>